<evidence type="ECO:0000256" key="2">
    <source>
        <dbReference type="SAM" id="Phobius"/>
    </source>
</evidence>
<keyword evidence="4" id="KW-1185">Reference proteome</keyword>
<dbReference type="InterPro" id="IPR019734">
    <property type="entry name" value="TPR_rpt"/>
</dbReference>
<reference evidence="3" key="1">
    <citation type="submission" date="2023-03" db="EMBL/GenBank/DDBJ databases">
        <title>Lomoglobus Profundus gen. nov., sp. nov., a novel member of the phylum Verrucomicrobia, isolated from deep-marine sediment of South China Sea.</title>
        <authorList>
            <person name="Ahmad T."/>
            <person name="Ishaq S.E."/>
            <person name="Wang F."/>
        </authorList>
    </citation>
    <scope>NUCLEOTIDE SEQUENCE</scope>
    <source>
        <strain evidence="3">LMO-M01</strain>
    </source>
</reference>
<dbReference type="Pfam" id="PF14559">
    <property type="entry name" value="TPR_19"/>
    <property type="match status" value="2"/>
</dbReference>
<evidence type="ECO:0000313" key="3">
    <source>
        <dbReference type="EMBL" id="WED64929.1"/>
    </source>
</evidence>
<feature type="repeat" description="TPR" evidence="1">
    <location>
        <begin position="146"/>
        <end position="179"/>
    </location>
</feature>
<dbReference type="Gene3D" id="1.25.40.10">
    <property type="entry name" value="Tetratricopeptide repeat domain"/>
    <property type="match status" value="2"/>
</dbReference>
<dbReference type="EMBL" id="CP119075">
    <property type="protein sequence ID" value="WED64929.1"/>
    <property type="molecule type" value="Genomic_DNA"/>
</dbReference>
<keyword evidence="2" id="KW-1133">Transmembrane helix</keyword>
<accession>A0AAE9ZXA5</accession>
<dbReference type="Proteomes" id="UP001218638">
    <property type="component" value="Chromosome"/>
</dbReference>
<feature type="transmembrane region" description="Helical" evidence="2">
    <location>
        <begin position="14"/>
        <end position="36"/>
    </location>
</feature>
<dbReference type="SUPFAM" id="SSF48452">
    <property type="entry name" value="TPR-like"/>
    <property type="match status" value="3"/>
</dbReference>
<dbReference type="InterPro" id="IPR011990">
    <property type="entry name" value="TPR-like_helical_dom_sf"/>
</dbReference>
<name>A0AAE9ZXA5_9BACT</name>
<sequence>MAKELTDSRSGRRWAGPIVAAVGAATAAGIGAYFVLPAPASEQVQSALPAPPDATALSPQFQAALDQAWQAVQQDLSVDALADYARLLHANDFAAEAEISWRLLLQWDEDDGHWPYYLSHLRRDAGDIGEVAAQLRETVIRNPSYAPAWLQLGDLAYKSGQTVAAETAYTRRLELVPGDPYARLGLIRIALRQDRRADATEALLALTHDHPGFSTAHNLLAQLWTERGERKRAREARWTGQQAGRFAEADDPWIEELKAFCYRPDRLLFLGMKAFQNNVGDRGVSLYEKAIANAPTDPNAHVLLGDLYLKLNQPERAVDVLQEARRLDQPAPALSVFASLANALRQTGQLESAANIVDEGLTVHPRAPELWVEKGITLRAGGRTPAAIEAFSRALELSPNHTEANFNLAVLRYDQEETVAALSHFDRALILQPSFAPALTFLAQYHLSTGDLEIARPLVMRLLEAHYGVPEVKRTGAMWYLRAGMAALSAERAGEASEYFESGYELDSTIADLALNVGSSRLGASRFAEAVSPLENYREMRPEDPSGCFFLAQAYLTQQRRREARNLLAQGAELAESQGNSRLAQICRSMLQQTQR</sequence>
<dbReference type="GO" id="GO:0035269">
    <property type="term" value="P:protein O-linked glycosylation via mannose"/>
    <property type="evidence" value="ECO:0007669"/>
    <property type="project" value="TreeGrafter"/>
</dbReference>
<organism evidence="3 4">
    <name type="scientific">Synoicihabitans lomoniglobus</name>
    <dbReference type="NCBI Taxonomy" id="2909285"/>
    <lineage>
        <taxon>Bacteria</taxon>
        <taxon>Pseudomonadati</taxon>
        <taxon>Verrucomicrobiota</taxon>
        <taxon>Opitutia</taxon>
        <taxon>Opitutales</taxon>
        <taxon>Opitutaceae</taxon>
        <taxon>Synoicihabitans</taxon>
    </lineage>
</organism>
<dbReference type="PROSITE" id="PS50005">
    <property type="entry name" value="TPR"/>
    <property type="match status" value="4"/>
</dbReference>
<gene>
    <name evidence="3" type="ORF">PXH66_21490</name>
</gene>
<keyword evidence="1" id="KW-0802">TPR repeat</keyword>
<feature type="repeat" description="TPR" evidence="1">
    <location>
        <begin position="402"/>
        <end position="435"/>
    </location>
</feature>
<dbReference type="KEGG" id="slom:PXH66_21490"/>
<dbReference type="PANTHER" id="PTHR44395:SF1">
    <property type="entry name" value="PROTEIN O-MANNOSYL-TRANSFERASE TMTC3"/>
    <property type="match status" value="1"/>
</dbReference>
<dbReference type="Pfam" id="PF13432">
    <property type="entry name" value="TPR_16"/>
    <property type="match status" value="2"/>
</dbReference>
<evidence type="ECO:0000256" key="1">
    <source>
        <dbReference type="PROSITE-ProRule" id="PRU00339"/>
    </source>
</evidence>
<dbReference type="GO" id="GO:0000030">
    <property type="term" value="F:mannosyltransferase activity"/>
    <property type="evidence" value="ECO:0007669"/>
    <property type="project" value="TreeGrafter"/>
</dbReference>
<dbReference type="SMART" id="SM00028">
    <property type="entry name" value="TPR"/>
    <property type="match status" value="8"/>
</dbReference>
<dbReference type="PANTHER" id="PTHR44395">
    <property type="match status" value="1"/>
</dbReference>
<dbReference type="AlphaFoldDB" id="A0AAE9ZXA5"/>
<evidence type="ECO:0000313" key="4">
    <source>
        <dbReference type="Proteomes" id="UP001218638"/>
    </source>
</evidence>
<proteinExistence type="predicted"/>
<feature type="repeat" description="TPR" evidence="1">
    <location>
        <begin position="298"/>
        <end position="331"/>
    </location>
</feature>
<protein>
    <submittedName>
        <fullName evidence="3">Tetratricopeptide repeat protein</fullName>
    </submittedName>
</protein>
<feature type="repeat" description="TPR" evidence="1">
    <location>
        <begin position="368"/>
        <end position="401"/>
    </location>
</feature>
<dbReference type="RefSeq" id="WP_330928273.1">
    <property type="nucleotide sequence ID" value="NZ_CP119075.1"/>
</dbReference>
<keyword evidence="2" id="KW-0472">Membrane</keyword>
<keyword evidence="2" id="KW-0812">Transmembrane</keyword>